<dbReference type="AlphaFoldDB" id="A0A6J6EW25"/>
<dbReference type="Pfam" id="PF00067">
    <property type="entry name" value="p450"/>
    <property type="match status" value="1"/>
</dbReference>
<organism evidence="2">
    <name type="scientific">freshwater metagenome</name>
    <dbReference type="NCBI Taxonomy" id="449393"/>
    <lineage>
        <taxon>unclassified sequences</taxon>
        <taxon>metagenomes</taxon>
        <taxon>ecological metagenomes</taxon>
    </lineage>
</organism>
<protein>
    <submittedName>
        <fullName evidence="2">Unannotated protein</fullName>
    </submittedName>
</protein>
<comment type="similarity">
    <text evidence="1">Belongs to the cytochrome P450 family.</text>
</comment>
<dbReference type="InterPro" id="IPR017972">
    <property type="entry name" value="Cyt_P450_CS"/>
</dbReference>
<sequence length="391" mass="43665">MKNTTFLDFNQPGFSIRSDQVMDARESNWYATTPFGIAVLRYEDANNLLKDKRLFQGTRKWPSHYGIKDGLLADWWQKMLLSVEGEDHLRLRKLAGPAFSPKTIEPLAPFFASLANELIDNFIDKGSCEFMSEFAEPFSARVITGLLGLDNELWPKVADLATKLGYVFSVTIKEDLPLIEEGLQGILDISNELISKSRLSSKDDFVGTLLKATLDGKAITDEELLSLVSLLIFAGFDATRNQIGLGIKTFSKYPKQWRLLGENPDLSRVAVEEIMRVNPTITWVSREASVDIEYKDLIIKEGTTIHLLTIPAGSDPRKFVNNDFDITAERAPHFGFGGGMHHCIGHYVARLDMKEAFKALATRLPNMQVAPGDTYLPDSGNTGPTKLVITF</sequence>
<dbReference type="PRINTS" id="PR00359">
    <property type="entry name" value="BP450"/>
</dbReference>
<proteinExistence type="inferred from homology"/>
<dbReference type="GO" id="GO:0005506">
    <property type="term" value="F:iron ion binding"/>
    <property type="evidence" value="ECO:0007669"/>
    <property type="project" value="InterPro"/>
</dbReference>
<dbReference type="SUPFAM" id="SSF48264">
    <property type="entry name" value="Cytochrome P450"/>
    <property type="match status" value="1"/>
</dbReference>
<dbReference type="InterPro" id="IPR002397">
    <property type="entry name" value="Cyt_P450_B"/>
</dbReference>
<dbReference type="InterPro" id="IPR001128">
    <property type="entry name" value="Cyt_P450"/>
</dbReference>
<evidence type="ECO:0000256" key="1">
    <source>
        <dbReference type="ARBA" id="ARBA00010617"/>
    </source>
</evidence>
<dbReference type="GO" id="GO:0016705">
    <property type="term" value="F:oxidoreductase activity, acting on paired donors, with incorporation or reduction of molecular oxygen"/>
    <property type="evidence" value="ECO:0007669"/>
    <property type="project" value="InterPro"/>
</dbReference>
<dbReference type="GO" id="GO:0004497">
    <property type="term" value="F:monooxygenase activity"/>
    <property type="evidence" value="ECO:0007669"/>
    <property type="project" value="InterPro"/>
</dbReference>
<reference evidence="2" key="1">
    <citation type="submission" date="2020-05" db="EMBL/GenBank/DDBJ databases">
        <authorList>
            <person name="Chiriac C."/>
            <person name="Salcher M."/>
            <person name="Ghai R."/>
            <person name="Kavagutti S V."/>
        </authorList>
    </citation>
    <scope>NUCLEOTIDE SEQUENCE</scope>
</reference>
<dbReference type="PANTHER" id="PTHR46696">
    <property type="entry name" value="P450, PUTATIVE (EUROFUNG)-RELATED"/>
    <property type="match status" value="1"/>
</dbReference>
<dbReference type="EMBL" id="CAEZTV010000071">
    <property type="protein sequence ID" value="CAB4580800.1"/>
    <property type="molecule type" value="Genomic_DNA"/>
</dbReference>
<name>A0A6J6EW25_9ZZZZ</name>
<dbReference type="GO" id="GO:0020037">
    <property type="term" value="F:heme binding"/>
    <property type="evidence" value="ECO:0007669"/>
    <property type="project" value="InterPro"/>
</dbReference>
<dbReference type="PROSITE" id="PS00086">
    <property type="entry name" value="CYTOCHROME_P450"/>
    <property type="match status" value="1"/>
</dbReference>
<dbReference type="Gene3D" id="1.10.630.10">
    <property type="entry name" value="Cytochrome P450"/>
    <property type="match status" value="1"/>
</dbReference>
<evidence type="ECO:0000313" key="2">
    <source>
        <dbReference type="EMBL" id="CAB4580800.1"/>
    </source>
</evidence>
<accession>A0A6J6EW25</accession>
<dbReference type="InterPro" id="IPR036396">
    <property type="entry name" value="Cyt_P450_sf"/>
</dbReference>
<gene>
    <name evidence="2" type="ORF">UFOPK1747_00556</name>
</gene>
<dbReference type="PANTHER" id="PTHR46696:SF6">
    <property type="entry name" value="P450, PUTATIVE (EUROFUNG)-RELATED"/>
    <property type="match status" value="1"/>
</dbReference>